<feature type="domain" description="Cation-transporting P-type ATPase N-terminal" evidence="2">
    <location>
        <begin position="32"/>
        <end position="101"/>
    </location>
</feature>
<evidence type="ECO:0000313" key="3">
    <source>
        <dbReference type="EMBL" id="ETJ30066.1"/>
    </source>
</evidence>
<feature type="transmembrane region" description="Helical" evidence="1">
    <location>
        <begin position="77"/>
        <end position="99"/>
    </location>
</feature>
<dbReference type="Gene3D" id="1.20.1110.10">
    <property type="entry name" value="Calcium-transporting ATPase, transmembrane domain"/>
    <property type="match status" value="1"/>
</dbReference>
<name>W1XIV7_9ZZZZ</name>
<feature type="non-terminal residue" evidence="3">
    <location>
        <position position="117"/>
    </location>
</feature>
<gene>
    <name evidence="3" type="ORF">Q604_UNBC15412G0001</name>
</gene>
<evidence type="ECO:0000256" key="1">
    <source>
        <dbReference type="SAM" id="Phobius"/>
    </source>
</evidence>
<dbReference type="Pfam" id="PF00690">
    <property type="entry name" value="Cation_ATPase_N"/>
    <property type="match status" value="1"/>
</dbReference>
<dbReference type="InterPro" id="IPR023298">
    <property type="entry name" value="ATPase_P-typ_TM_dom_sf"/>
</dbReference>
<organism evidence="3">
    <name type="scientific">human gut metagenome</name>
    <dbReference type="NCBI Taxonomy" id="408170"/>
    <lineage>
        <taxon>unclassified sequences</taxon>
        <taxon>metagenomes</taxon>
        <taxon>organismal metagenomes</taxon>
    </lineage>
</organism>
<dbReference type="SMART" id="SM00831">
    <property type="entry name" value="Cation_ATPase_N"/>
    <property type="match status" value="1"/>
</dbReference>
<sequence>IHIVMQITPQDLKEGMVKKDNVKKRLIISAMQEENLVLAHMESSKNGLSSEQIEENRNLYGSNKITKHKKESLIKRFVEAFINPFTCILIFLAIISAYMDIILAEPGEKNPTTVIII</sequence>
<comment type="caution">
    <text evidence="3">The sequence shown here is derived from an EMBL/GenBank/DDBJ whole genome shotgun (WGS) entry which is preliminary data.</text>
</comment>
<protein>
    <submittedName>
        <fullName evidence="3">Magnesium-translocating P-type ATPase</fullName>
    </submittedName>
</protein>
<accession>W1XIV7</accession>
<dbReference type="AlphaFoldDB" id="W1XIV7"/>
<reference evidence="3" key="1">
    <citation type="submission" date="2013-12" db="EMBL/GenBank/DDBJ databases">
        <title>A Varibaculum cambriense genome reconstructed from a premature infant gut community with otherwise low bacterial novelty that shifts toward anaerobic metabolism during the third week of life.</title>
        <authorList>
            <person name="Brown C.T."/>
            <person name="Sharon I."/>
            <person name="Thomas B.C."/>
            <person name="Castelle C.J."/>
            <person name="Morowitz M.J."/>
            <person name="Banfield J.F."/>
        </authorList>
    </citation>
    <scope>NUCLEOTIDE SEQUENCE</scope>
</reference>
<keyword evidence="1" id="KW-0812">Transmembrane</keyword>
<dbReference type="InterPro" id="IPR004014">
    <property type="entry name" value="ATPase_P-typ_cation-transptr_N"/>
</dbReference>
<evidence type="ECO:0000259" key="2">
    <source>
        <dbReference type="SMART" id="SM00831"/>
    </source>
</evidence>
<keyword evidence="1" id="KW-0472">Membrane</keyword>
<dbReference type="Gene3D" id="2.70.150.10">
    <property type="entry name" value="Calcium-transporting ATPase, cytoplasmic transduction domain A"/>
    <property type="match status" value="1"/>
</dbReference>
<dbReference type="EMBL" id="AZMM01015412">
    <property type="protein sequence ID" value="ETJ30066.1"/>
    <property type="molecule type" value="Genomic_DNA"/>
</dbReference>
<feature type="non-terminal residue" evidence="3">
    <location>
        <position position="1"/>
    </location>
</feature>
<dbReference type="SUPFAM" id="SSF81665">
    <property type="entry name" value="Calcium ATPase, transmembrane domain M"/>
    <property type="match status" value="1"/>
</dbReference>
<proteinExistence type="predicted"/>
<keyword evidence="1" id="KW-1133">Transmembrane helix</keyword>